<dbReference type="Proteomes" id="UP000663671">
    <property type="component" value="Chromosome 4"/>
</dbReference>
<accession>A0A8A1M2M4</accession>
<feature type="region of interest" description="Disordered" evidence="1">
    <location>
        <begin position="243"/>
        <end position="269"/>
    </location>
</feature>
<feature type="compositionally biased region" description="Basic and acidic residues" evidence="1">
    <location>
        <begin position="375"/>
        <end position="392"/>
    </location>
</feature>
<protein>
    <submittedName>
        <fullName evidence="2">Uncharacterized protein</fullName>
    </submittedName>
</protein>
<evidence type="ECO:0000313" key="2">
    <source>
        <dbReference type="EMBL" id="QSS59845.1"/>
    </source>
</evidence>
<dbReference type="AlphaFoldDB" id="A0A8A1M2M4"/>
<organism evidence="2 3">
    <name type="scientific">Ajellomyces capsulatus</name>
    <name type="common">Darling's disease fungus</name>
    <name type="synonym">Histoplasma capsulatum</name>
    <dbReference type="NCBI Taxonomy" id="5037"/>
    <lineage>
        <taxon>Eukaryota</taxon>
        <taxon>Fungi</taxon>
        <taxon>Dikarya</taxon>
        <taxon>Ascomycota</taxon>
        <taxon>Pezizomycotina</taxon>
        <taxon>Eurotiomycetes</taxon>
        <taxon>Eurotiomycetidae</taxon>
        <taxon>Onygenales</taxon>
        <taxon>Ajellomycetaceae</taxon>
        <taxon>Histoplasma</taxon>
    </lineage>
</organism>
<evidence type="ECO:0000313" key="3">
    <source>
        <dbReference type="Proteomes" id="UP000663671"/>
    </source>
</evidence>
<feature type="region of interest" description="Disordered" evidence="1">
    <location>
        <begin position="370"/>
        <end position="393"/>
    </location>
</feature>
<dbReference type="OrthoDB" id="3940621at2759"/>
<reference evidence="2" key="1">
    <citation type="submission" date="2021-01" db="EMBL/GenBank/DDBJ databases">
        <title>Chromosome-level genome assembly of a human fungal pathogen reveals clustering of transcriptionally co-regulated genes.</title>
        <authorList>
            <person name="Voorhies M."/>
            <person name="Cohen S."/>
            <person name="Shea T.P."/>
            <person name="Petrus S."/>
            <person name="Munoz J.F."/>
            <person name="Poplawski S."/>
            <person name="Goldman W.E."/>
            <person name="Michael T."/>
            <person name="Cuomo C.A."/>
            <person name="Sil A."/>
            <person name="Beyhan S."/>
        </authorList>
    </citation>
    <scope>NUCLEOTIDE SEQUENCE</scope>
    <source>
        <strain evidence="2">WU24</strain>
    </source>
</reference>
<dbReference type="VEuPathDB" id="FungiDB:I7I51_04641"/>
<dbReference type="EMBL" id="CP069110">
    <property type="protein sequence ID" value="QSS59845.1"/>
    <property type="molecule type" value="Genomic_DNA"/>
</dbReference>
<name>A0A8A1M2M4_AJECA</name>
<sequence>MPNLGLFARLPYELREQIWVELAPSPAQDMGNHKTDLSVLRASHYLHDEIDEVIYRGGKLEFNIDPVYHPSSNNLCTVFFRRRHRALDVTANSCPASWTLQSVASARACGFGSVAFHKFDQVVANIPSPDPNDIGELFCLWRKVRGLVSLFSGGTQIKHMLIRLLERESDGQNWIDNLEWPSKAYTPSLSGSTCQHDHDVPILPFCTLRNLASLRVETYSEELAELMDWDVIDGLVKLVRESNGESHSDNANKKRKRRGSDRAAQSASARSELERRDAFEYYWMHTLLWTYAEGSTTADLMRRETLREWARDGSESSFEKEVRRIMHKYPEFLGLRSTNVLRDMHCVAVCLNDAAKRRRLESAGESASAFASAADEERNGNDNDNDNDRAGNDEEDWEALLPAGLPVVETREFGLAVGPMIARQVYCDNIRDEAKYTSFHCLLQSWELKFQRSIWFYMKRNVRRRLGLPLLLSAREELYGVDSHYGMVKRSAVGRWATPQGEERADPTDRELCLRSSSGSGITTRVHQSFDGGDNVVNRQAPGLETVESGGMPVSRSVGFVFPGGEMNFTEDERHQNLNISESSILDLALSRMLAQPGAG</sequence>
<gene>
    <name evidence="2" type="ORF">I7I51_04641</name>
</gene>
<feature type="compositionally biased region" description="Basic and acidic residues" evidence="1">
    <location>
        <begin position="243"/>
        <end position="252"/>
    </location>
</feature>
<evidence type="ECO:0000256" key="1">
    <source>
        <dbReference type="SAM" id="MobiDB-lite"/>
    </source>
</evidence>
<proteinExistence type="predicted"/>